<feature type="coiled-coil region" evidence="1">
    <location>
        <begin position="112"/>
        <end position="139"/>
    </location>
</feature>
<sequence length="177" mass="19674">MQMMRLNGPVIVKSCSQPPTSLAIPAPIQSPATTATPLSSAVDPFCANDTKLDHTPLATLRSDEVNRRDLGEDDEFLYASDEKQPSRMNGTNGVKIRHARSKSSGTLSESRIEQLLVRKEQLKNTVAKLETKLDELRSQNSYAESGSSCRGVDFDNQLPRWKAPEANFGFKTRTHLW</sequence>
<accession>A0A8E0RUL2</accession>
<name>A0A8E0RUL2_9TREM</name>
<keyword evidence="4" id="KW-1185">Reference proteome</keyword>
<dbReference type="AlphaFoldDB" id="A0A8E0RUL2"/>
<gene>
    <name evidence="3" type="ORF">FBUS_08318</name>
</gene>
<proteinExistence type="predicted"/>
<keyword evidence="1" id="KW-0175">Coiled coil</keyword>
<dbReference type="EMBL" id="LUCM01004525">
    <property type="protein sequence ID" value="KAA0194210.1"/>
    <property type="molecule type" value="Genomic_DNA"/>
</dbReference>
<evidence type="ECO:0000256" key="2">
    <source>
        <dbReference type="SAM" id="MobiDB-lite"/>
    </source>
</evidence>
<organism evidence="3 4">
    <name type="scientific">Fasciolopsis buskii</name>
    <dbReference type="NCBI Taxonomy" id="27845"/>
    <lineage>
        <taxon>Eukaryota</taxon>
        <taxon>Metazoa</taxon>
        <taxon>Spiralia</taxon>
        <taxon>Lophotrochozoa</taxon>
        <taxon>Platyhelminthes</taxon>
        <taxon>Trematoda</taxon>
        <taxon>Digenea</taxon>
        <taxon>Plagiorchiida</taxon>
        <taxon>Echinostomata</taxon>
        <taxon>Echinostomatoidea</taxon>
        <taxon>Fasciolidae</taxon>
        <taxon>Fasciolopsis</taxon>
    </lineage>
</organism>
<evidence type="ECO:0000256" key="1">
    <source>
        <dbReference type="SAM" id="Coils"/>
    </source>
</evidence>
<protein>
    <submittedName>
        <fullName evidence="3">Uncharacterized protein</fullName>
    </submittedName>
</protein>
<dbReference type="Proteomes" id="UP000728185">
    <property type="component" value="Unassembled WGS sequence"/>
</dbReference>
<comment type="caution">
    <text evidence="3">The sequence shown here is derived from an EMBL/GenBank/DDBJ whole genome shotgun (WGS) entry which is preliminary data.</text>
</comment>
<evidence type="ECO:0000313" key="4">
    <source>
        <dbReference type="Proteomes" id="UP000728185"/>
    </source>
</evidence>
<evidence type="ECO:0000313" key="3">
    <source>
        <dbReference type="EMBL" id="KAA0194210.1"/>
    </source>
</evidence>
<feature type="region of interest" description="Disordered" evidence="2">
    <location>
        <begin position="76"/>
        <end position="110"/>
    </location>
</feature>
<reference evidence="3" key="1">
    <citation type="submission" date="2019-05" db="EMBL/GenBank/DDBJ databases">
        <title>Annotation for the trematode Fasciolopsis buski.</title>
        <authorList>
            <person name="Choi Y.-J."/>
        </authorList>
    </citation>
    <scope>NUCLEOTIDE SEQUENCE</scope>
    <source>
        <strain evidence="3">HT</strain>
        <tissue evidence="3">Whole worm</tissue>
    </source>
</reference>